<dbReference type="Pfam" id="PF01553">
    <property type="entry name" value="Acyltransferase"/>
    <property type="match status" value="1"/>
</dbReference>
<evidence type="ECO:0000256" key="1">
    <source>
        <dbReference type="ARBA" id="ARBA00005189"/>
    </source>
</evidence>
<evidence type="ECO:0000259" key="4">
    <source>
        <dbReference type="SMART" id="SM00563"/>
    </source>
</evidence>
<dbReference type="RefSeq" id="WP_345683581.1">
    <property type="nucleotide sequence ID" value="NZ_BAABRO010000003.1"/>
</dbReference>
<comment type="caution">
    <text evidence="5">The sequence shown here is derived from an EMBL/GenBank/DDBJ whole genome shotgun (WGS) entry which is preliminary data.</text>
</comment>
<evidence type="ECO:0000256" key="2">
    <source>
        <dbReference type="ARBA" id="ARBA00022679"/>
    </source>
</evidence>
<dbReference type="PANTHER" id="PTHR10434">
    <property type="entry name" value="1-ACYL-SN-GLYCEROL-3-PHOSPHATE ACYLTRANSFERASE"/>
    <property type="match status" value="1"/>
</dbReference>
<dbReference type="EMBL" id="BAABRO010000003">
    <property type="protein sequence ID" value="GAA5506662.1"/>
    <property type="molecule type" value="Genomic_DNA"/>
</dbReference>
<feature type="domain" description="Phospholipid/glycerol acyltransferase" evidence="4">
    <location>
        <begin position="61"/>
        <end position="189"/>
    </location>
</feature>
<evidence type="ECO:0000313" key="6">
    <source>
        <dbReference type="Proteomes" id="UP001416858"/>
    </source>
</evidence>
<accession>A0ABP9VSB8</accession>
<name>A0ABP9VSB8_9BACT</name>
<evidence type="ECO:0000313" key="5">
    <source>
        <dbReference type="EMBL" id="GAA5506662.1"/>
    </source>
</evidence>
<protein>
    <recommendedName>
        <fullName evidence="4">Phospholipid/glycerol acyltransferase domain-containing protein</fullName>
    </recommendedName>
</protein>
<organism evidence="5 6">
    <name type="scientific">Novipirellula caenicola</name>
    <dbReference type="NCBI Taxonomy" id="1536901"/>
    <lineage>
        <taxon>Bacteria</taxon>
        <taxon>Pseudomonadati</taxon>
        <taxon>Planctomycetota</taxon>
        <taxon>Planctomycetia</taxon>
        <taxon>Pirellulales</taxon>
        <taxon>Pirellulaceae</taxon>
        <taxon>Novipirellula</taxon>
    </lineage>
</organism>
<keyword evidence="6" id="KW-1185">Reference proteome</keyword>
<sequence length="408" mass="46373">MTVILDRPYQFVPPCRNNLWPAFIQQFRIVDRYLRKKEGVVSYECRNLDVFRDSLARGDGILLAPNHCRYADPLVLGWPARHAKTPVYAMASWHLFNDGWLDAFAIRRMGAFSIFREGSDRKALDTAIEILTEAERPLIVFPEGTTNRTNDVLKPLLDGVTFMARAAARRREKHYGSKVVMHPIAIKYLCKHRIDSWANQQLSVIESHLGWTKSLGGSILGRTIRVAEALLALREVQYLGCTREGNLSERRDRLIQHLLSETESRLKMSVGNEDLRARVRAIRTKVSSIWFSENPDEQEKLRLKNDIVAADLAQELVSYPNCYLESDDVTDSRIVETIQRMQESLWGKADVGIELHAVIEFDSAIPVPAAKAPRGVEDPLLVELRDRLSSMIGRLSKEARPLEAESAT</sequence>
<dbReference type="CDD" id="cd07989">
    <property type="entry name" value="LPLAT_AGPAT-like"/>
    <property type="match status" value="1"/>
</dbReference>
<comment type="pathway">
    <text evidence="1">Lipid metabolism.</text>
</comment>
<dbReference type="PANTHER" id="PTHR10434:SF40">
    <property type="entry name" value="1-ACYL-SN-GLYCEROL-3-PHOSPHATE ACYLTRANSFERASE"/>
    <property type="match status" value="1"/>
</dbReference>
<gene>
    <name evidence="5" type="ORF">Rcae01_02115</name>
</gene>
<proteinExistence type="predicted"/>
<evidence type="ECO:0000256" key="3">
    <source>
        <dbReference type="ARBA" id="ARBA00023315"/>
    </source>
</evidence>
<dbReference type="Proteomes" id="UP001416858">
    <property type="component" value="Unassembled WGS sequence"/>
</dbReference>
<reference evidence="5 6" key="1">
    <citation type="submission" date="2024-02" db="EMBL/GenBank/DDBJ databases">
        <title>Rhodopirellula caenicola NBRC 110016.</title>
        <authorList>
            <person name="Ichikawa N."/>
            <person name="Katano-Makiyama Y."/>
            <person name="Hidaka K."/>
        </authorList>
    </citation>
    <scope>NUCLEOTIDE SEQUENCE [LARGE SCALE GENOMIC DNA]</scope>
    <source>
        <strain evidence="5 6">NBRC 110016</strain>
    </source>
</reference>
<dbReference type="InterPro" id="IPR002123">
    <property type="entry name" value="Plipid/glycerol_acylTrfase"/>
</dbReference>
<dbReference type="SMART" id="SM00563">
    <property type="entry name" value="PlsC"/>
    <property type="match status" value="1"/>
</dbReference>
<keyword evidence="2" id="KW-0808">Transferase</keyword>
<keyword evidence="3" id="KW-0012">Acyltransferase</keyword>
<dbReference type="SUPFAM" id="SSF69593">
    <property type="entry name" value="Glycerol-3-phosphate (1)-acyltransferase"/>
    <property type="match status" value="1"/>
</dbReference>